<proteinExistence type="predicted"/>
<accession>A0A2N0PMR1</accession>
<name>A0A2N0PMR1_9GLOM</name>
<dbReference type="EMBL" id="LLXJ01000576">
    <property type="protein sequence ID" value="PKC08081.1"/>
    <property type="molecule type" value="Genomic_DNA"/>
</dbReference>
<dbReference type="AlphaFoldDB" id="A0A2N0PMR1"/>
<evidence type="ECO:0000313" key="2">
    <source>
        <dbReference type="Proteomes" id="UP000232722"/>
    </source>
</evidence>
<evidence type="ECO:0000313" key="1">
    <source>
        <dbReference type="EMBL" id="PKC08081.1"/>
    </source>
</evidence>
<sequence length="321" mass="37621">MRVIHKKAMNAGNNERKDSVRNIAWLICAESIRLKYFENLAEKVHNGEKEDAIRHFLNPKRCIESWFVRTINSNSSGNPEQKYKDTFSAEFKRVLQEIRTCHSYEEIKKFVNNYMIQVDNVDYKLDLYGQITENDLKIFQDIIEKELETKGNNHPPRREPFQKPFDDKSIMERLGCTEACYLCGALCWGSRDHHENVDETKIHHSSHQSAGLACVTNDTDELVATPCHNRTDDTNMWYFNKNESTKRSFAKVQDFSDWKFDDPHCMHVFNDLMCWFFDKLHKDLAKSRNLKPASYDDLKKNGCLSLNYNDIISTLKTKIGE</sequence>
<organism evidence="1 2">
    <name type="scientific">Rhizophagus irregularis</name>
    <dbReference type="NCBI Taxonomy" id="588596"/>
    <lineage>
        <taxon>Eukaryota</taxon>
        <taxon>Fungi</taxon>
        <taxon>Fungi incertae sedis</taxon>
        <taxon>Mucoromycota</taxon>
        <taxon>Glomeromycotina</taxon>
        <taxon>Glomeromycetes</taxon>
        <taxon>Glomerales</taxon>
        <taxon>Glomeraceae</taxon>
        <taxon>Rhizophagus</taxon>
    </lineage>
</organism>
<dbReference type="VEuPathDB" id="FungiDB:RhiirA1_438173"/>
<comment type="caution">
    <text evidence="1">The sequence shown here is derived from an EMBL/GenBank/DDBJ whole genome shotgun (WGS) entry which is preliminary data.</text>
</comment>
<dbReference type="VEuPathDB" id="FungiDB:FUN_021477"/>
<reference evidence="1 2" key="2">
    <citation type="submission" date="2017-09" db="EMBL/GenBank/DDBJ databases">
        <title>Extensive intraspecific genome diversity in a model arbuscular mycorrhizal fungus.</title>
        <authorList>
            <person name="Chen E.C."/>
            <person name="Morin E."/>
            <person name="Beaudet D."/>
            <person name="Noel J."/>
            <person name="Ndikumana S."/>
            <person name="Charron P."/>
            <person name="St-Onge C."/>
            <person name="Giorgi J."/>
            <person name="Grigoriev I.V."/>
            <person name="Roux C."/>
            <person name="Martin F.M."/>
            <person name="Corradi N."/>
        </authorList>
    </citation>
    <scope>NUCLEOTIDE SEQUENCE [LARGE SCALE GENOMIC DNA]</scope>
    <source>
        <strain evidence="1 2">A5</strain>
    </source>
</reference>
<dbReference type="VEuPathDB" id="FungiDB:RhiirFUN_003305"/>
<gene>
    <name evidence="1" type="ORF">RhiirA5_478023</name>
</gene>
<dbReference type="Proteomes" id="UP000232722">
    <property type="component" value="Unassembled WGS sequence"/>
</dbReference>
<protein>
    <submittedName>
        <fullName evidence="1">Uncharacterized protein</fullName>
    </submittedName>
</protein>
<reference evidence="1 2" key="1">
    <citation type="submission" date="2016-04" db="EMBL/GenBank/DDBJ databases">
        <title>Genome analyses suggest a sexual origin of heterokaryosis in a supposedly ancient asexual fungus.</title>
        <authorList>
            <person name="Ropars J."/>
            <person name="Sedzielewska K."/>
            <person name="Noel J."/>
            <person name="Charron P."/>
            <person name="Farinelli L."/>
            <person name="Marton T."/>
            <person name="Kruger M."/>
            <person name="Pelin A."/>
            <person name="Brachmann A."/>
            <person name="Corradi N."/>
        </authorList>
    </citation>
    <scope>NUCLEOTIDE SEQUENCE [LARGE SCALE GENOMIC DNA]</scope>
    <source>
        <strain evidence="1 2">A5</strain>
    </source>
</reference>